<keyword evidence="3" id="KW-1185">Reference proteome</keyword>
<organism evidence="2 3">
    <name type="scientific">Allomyces macrogynus (strain ATCC 38327)</name>
    <name type="common">Allomyces javanicus var. macrogynus</name>
    <dbReference type="NCBI Taxonomy" id="578462"/>
    <lineage>
        <taxon>Eukaryota</taxon>
        <taxon>Fungi</taxon>
        <taxon>Fungi incertae sedis</taxon>
        <taxon>Blastocladiomycota</taxon>
        <taxon>Blastocladiomycetes</taxon>
        <taxon>Blastocladiales</taxon>
        <taxon>Blastocladiaceae</taxon>
        <taxon>Allomyces</taxon>
    </lineage>
</organism>
<protein>
    <submittedName>
        <fullName evidence="2">Uncharacterized protein</fullName>
    </submittedName>
</protein>
<sequence>MTPEKIRAMRERKELYIEPDTDAPATSAADSGVDTASPPMLNASRKRKRIKRTDTLGATGTTGI</sequence>
<feature type="region of interest" description="Disordered" evidence="1">
    <location>
        <begin position="17"/>
        <end position="64"/>
    </location>
</feature>
<evidence type="ECO:0000256" key="1">
    <source>
        <dbReference type="SAM" id="MobiDB-lite"/>
    </source>
</evidence>
<reference evidence="2 3" key="1">
    <citation type="submission" date="2009-11" db="EMBL/GenBank/DDBJ databases">
        <title>Annotation of Allomyces macrogynus ATCC 38327.</title>
        <authorList>
            <consortium name="The Broad Institute Genome Sequencing Platform"/>
            <person name="Russ C."/>
            <person name="Cuomo C."/>
            <person name="Burger G."/>
            <person name="Gray M.W."/>
            <person name="Holland P.W.H."/>
            <person name="King N."/>
            <person name="Lang F.B.F."/>
            <person name="Roger A.J."/>
            <person name="Ruiz-Trillo I."/>
            <person name="Young S.K."/>
            <person name="Zeng Q."/>
            <person name="Gargeya S."/>
            <person name="Fitzgerald M."/>
            <person name="Haas B."/>
            <person name="Abouelleil A."/>
            <person name="Alvarado L."/>
            <person name="Arachchi H.M."/>
            <person name="Berlin A."/>
            <person name="Chapman S.B."/>
            <person name="Gearin G."/>
            <person name="Goldberg J."/>
            <person name="Griggs A."/>
            <person name="Gujja S."/>
            <person name="Hansen M."/>
            <person name="Heiman D."/>
            <person name="Howarth C."/>
            <person name="Larimer J."/>
            <person name="Lui A."/>
            <person name="MacDonald P.J.P."/>
            <person name="McCowen C."/>
            <person name="Montmayeur A."/>
            <person name="Murphy C."/>
            <person name="Neiman D."/>
            <person name="Pearson M."/>
            <person name="Priest M."/>
            <person name="Roberts A."/>
            <person name="Saif S."/>
            <person name="Shea T."/>
            <person name="Sisk P."/>
            <person name="Stolte C."/>
            <person name="Sykes S."/>
            <person name="Wortman J."/>
            <person name="Nusbaum C."/>
            <person name="Birren B."/>
        </authorList>
    </citation>
    <scope>NUCLEOTIDE SEQUENCE [LARGE SCALE GENOMIC DNA]</scope>
    <source>
        <strain evidence="2 3">ATCC 38327</strain>
    </source>
</reference>
<evidence type="ECO:0000313" key="3">
    <source>
        <dbReference type="Proteomes" id="UP000054350"/>
    </source>
</evidence>
<evidence type="ECO:0000313" key="2">
    <source>
        <dbReference type="EMBL" id="KNE62775.1"/>
    </source>
</evidence>
<proteinExistence type="predicted"/>
<feature type="compositionally biased region" description="Low complexity" evidence="1">
    <location>
        <begin position="22"/>
        <end position="31"/>
    </location>
</feature>
<reference evidence="3" key="2">
    <citation type="submission" date="2009-11" db="EMBL/GenBank/DDBJ databases">
        <title>The Genome Sequence of Allomyces macrogynus strain ATCC 38327.</title>
        <authorList>
            <consortium name="The Broad Institute Genome Sequencing Platform"/>
            <person name="Russ C."/>
            <person name="Cuomo C."/>
            <person name="Shea T."/>
            <person name="Young S.K."/>
            <person name="Zeng Q."/>
            <person name="Koehrsen M."/>
            <person name="Haas B."/>
            <person name="Borodovsky M."/>
            <person name="Guigo R."/>
            <person name="Alvarado L."/>
            <person name="Berlin A."/>
            <person name="Borenstein D."/>
            <person name="Chen Z."/>
            <person name="Engels R."/>
            <person name="Freedman E."/>
            <person name="Gellesch M."/>
            <person name="Goldberg J."/>
            <person name="Griggs A."/>
            <person name="Gujja S."/>
            <person name="Heiman D."/>
            <person name="Hepburn T."/>
            <person name="Howarth C."/>
            <person name="Jen D."/>
            <person name="Larson L."/>
            <person name="Lewis B."/>
            <person name="Mehta T."/>
            <person name="Park D."/>
            <person name="Pearson M."/>
            <person name="Roberts A."/>
            <person name="Saif S."/>
            <person name="Shenoy N."/>
            <person name="Sisk P."/>
            <person name="Stolte C."/>
            <person name="Sykes S."/>
            <person name="Walk T."/>
            <person name="White J."/>
            <person name="Yandava C."/>
            <person name="Burger G."/>
            <person name="Gray M.W."/>
            <person name="Holland P.W.H."/>
            <person name="King N."/>
            <person name="Lang F.B.F."/>
            <person name="Roger A.J."/>
            <person name="Ruiz-Trillo I."/>
            <person name="Lander E."/>
            <person name="Nusbaum C."/>
        </authorList>
    </citation>
    <scope>NUCLEOTIDE SEQUENCE [LARGE SCALE GENOMIC DNA]</scope>
    <source>
        <strain evidence="3">ATCC 38327</strain>
    </source>
</reference>
<dbReference type="Proteomes" id="UP000054350">
    <property type="component" value="Unassembled WGS sequence"/>
</dbReference>
<dbReference type="EMBL" id="GG745340">
    <property type="protein sequence ID" value="KNE62775.1"/>
    <property type="molecule type" value="Genomic_DNA"/>
</dbReference>
<accession>A0A0L0SK38</accession>
<dbReference type="AlphaFoldDB" id="A0A0L0SK38"/>
<dbReference type="VEuPathDB" id="FungiDB:AMAG_07960"/>
<gene>
    <name evidence="2" type="ORF">AMAG_07960</name>
</gene>
<name>A0A0L0SK38_ALLM3</name>